<protein>
    <submittedName>
        <fullName evidence="1">Uncharacterized protein</fullName>
    </submittedName>
</protein>
<accession>A0A0R3N1X5</accession>
<dbReference type="AlphaFoldDB" id="A0A0R3N1X5"/>
<proteinExistence type="predicted"/>
<dbReference type="OrthoDB" id="8236192at2"/>
<dbReference type="Proteomes" id="UP000051660">
    <property type="component" value="Unassembled WGS sequence"/>
</dbReference>
<sequence>MPDLKGLGDELSDKSSRVSCEGRAAKKALPGHKVDKHVWVVSNRGAGRCIQSPGTGRKLAEKRKVDLAPVVGPEAEATRSAAVEFCLVAAVNVFADYRDESYSMEPTDLVNSHQAEILLLGVTILCRLRCSPRSRDRVTSERTL</sequence>
<organism evidence="1 2">
    <name type="scientific">Bradyrhizobium lablabi</name>
    <dbReference type="NCBI Taxonomy" id="722472"/>
    <lineage>
        <taxon>Bacteria</taxon>
        <taxon>Pseudomonadati</taxon>
        <taxon>Pseudomonadota</taxon>
        <taxon>Alphaproteobacteria</taxon>
        <taxon>Hyphomicrobiales</taxon>
        <taxon>Nitrobacteraceae</taxon>
        <taxon>Bradyrhizobium</taxon>
    </lineage>
</organism>
<evidence type="ECO:0000313" key="2">
    <source>
        <dbReference type="Proteomes" id="UP000051660"/>
    </source>
</evidence>
<evidence type="ECO:0000313" key="1">
    <source>
        <dbReference type="EMBL" id="KRR24303.1"/>
    </source>
</evidence>
<dbReference type="EMBL" id="LLYB01000064">
    <property type="protein sequence ID" value="KRR24303.1"/>
    <property type="molecule type" value="Genomic_DNA"/>
</dbReference>
<gene>
    <name evidence="1" type="ORF">CQ14_35830</name>
</gene>
<name>A0A0R3N1X5_9BRAD</name>
<comment type="caution">
    <text evidence="1">The sequence shown here is derived from an EMBL/GenBank/DDBJ whole genome shotgun (WGS) entry which is preliminary data.</text>
</comment>
<reference evidence="1 2" key="1">
    <citation type="submission" date="2014-03" db="EMBL/GenBank/DDBJ databases">
        <title>Bradyrhizobium valentinum sp. nov., isolated from effective nodules of Lupinus mariae-josephae, a lupine endemic of basic-lime soils in Eastern Spain.</title>
        <authorList>
            <person name="Duran D."/>
            <person name="Rey L."/>
            <person name="Navarro A."/>
            <person name="Busquets A."/>
            <person name="Imperial J."/>
            <person name="Ruiz-Argueso T."/>
        </authorList>
    </citation>
    <scope>NUCLEOTIDE SEQUENCE [LARGE SCALE GENOMIC DNA]</scope>
    <source>
        <strain evidence="1 2">CCBAU 23086</strain>
    </source>
</reference>